<keyword evidence="1 7" id="KW-0678">Repressor</keyword>
<dbReference type="EMBL" id="KC811119">
    <property type="protein sequence ID" value="AGQ19003.1"/>
    <property type="molecule type" value="Genomic_DNA"/>
</dbReference>
<name>S5DNF6_9ACTN</name>
<feature type="domain" description="ATP-cone" evidence="8">
    <location>
        <begin position="48"/>
        <end position="137"/>
    </location>
</feature>
<comment type="cofactor">
    <cofactor evidence="7">
        <name>Zn(2+)</name>
        <dbReference type="ChEBI" id="CHEBI:29105"/>
    </cofactor>
    <text evidence="7">Binds 1 zinc ion.</text>
</comment>
<dbReference type="Pfam" id="PF03477">
    <property type="entry name" value="ATP-cone"/>
    <property type="match status" value="1"/>
</dbReference>
<comment type="function">
    <text evidence="7">Negatively regulates transcription of bacterial ribonucleotide reductase nrd genes and operons by binding to NrdR-boxes.</text>
</comment>
<evidence type="ECO:0000313" key="9">
    <source>
        <dbReference type="EMBL" id="AGQ19003.1"/>
    </source>
</evidence>
<evidence type="ECO:0000259" key="8">
    <source>
        <dbReference type="PROSITE" id="PS51161"/>
    </source>
</evidence>
<reference evidence="9" key="1">
    <citation type="journal article" date="2013" name="Sci. Rep.">
        <title>Metagenomics uncovers a new group of low GC and ultra-small marine Actinobacteria.</title>
        <authorList>
            <person name="Ghai R."/>
            <person name="Mizuno C.M."/>
            <person name="Picazo A."/>
            <person name="Camacho A."/>
            <person name="Rodriguez-Valera F."/>
        </authorList>
    </citation>
    <scope>NUCLEOTIDE SEQUENCE</scope>
</reference>
<sequence length="146" mass="16693">MVCPFCNAEDTAVVDSRKNVDGDAIRRRRECSACATRFTTYEKSEIELIVKKRNGNLEEFQYEKLFNGVENAFGGQDLSDKQLKNLVESIYLDLKSHGKRIESKIIGETVLIHLKDINEVAYLRFASVYKEFSDVADFEKEAAELN</sequence>
<dbReference type="GO" id="GO:0045892">
    <property type="term" value="P:negative regulation of DNA-templated transcription"/>
    <property type="evidence" value="ECO:0007669"/>
    <property type="project" value="UniProtKB-UniRule"/>
</dbReference>
<dbReference type="InterPro" id="IPR003796">
    <property type="entry name" value="RNR_NrdR-like"/>
</dbReference>
<evidence type="ECO:0000256" key="7">
    <source>
        <dbReference type="HAMAP-Rule" id="MF_00440"/>
    </source>
</evidence>
<dbReference type="AlphaFoldDB" id="S5DNF6"/>
<evidence type="ECO:0000256" key="5">
    <source>
        <dbReference type="ARBA" id="ARBA00023125"/>
    </source>
</evidence>
<keyword evidence="4 7" id="KW-0805">Transcription regulation</keyword>
<dbReference type="GO" id="GO:0005524">
    <property type="term" value="F:ATP binding"/>
    <property type="evidence" value="ECO:0007669"/>
    <property type="project" value="UniProtKB-UniRule"/>
</dbReference>
<keyword evidence="6 7" id="KW-0804">Transcription</keyword>
<dbReference type="HAMAP" id="MF_00440">
    <property type="entry name" value="NrdR"/>
    <property type="match status" value="1"/>
</dbReference>
<comment type="similarity">
    <text evidence="7">Belongs to the NrdR family.</text>
</comment>
<dbReference type="GO" id="GO:0008270">
    <property type="term" value="F:zinc ion binding"/>
    <property type="evidence" value="ECO:0007669"/>
    <property type="project" value="UniProtKB-UniRule"/>
</dbReference>
<keyword evidence="7" id="KW-0862">Zinc</keyword>
<protein>
    <recommendedName>
        <fullName evidence="7">Transcriptional repressor NrdR</fullName>
    </recommendedName>
</protein>
<dbReference type="PROSITE" id="PS51161">
    <property type="entry name" value="ATP_CONE"/>
    <property type="match status" value="1"/>
</dbReference>
<keyword evidence="2 7" id="KW-0547">Nucleotide-binding</keyword>
<gene>
    <name evidence="7" type="primary">nrdR</name>
</gene>
<dbReference type="PANTHER" id="PTHR30455">
    <property type="entry name" value="TRANSCRIPTIONAL REPRESSOR NRDR"/>
    <property type="match status" value="1"/>
</dbReference>
<keyword evidence="5 7" id="KW-0238">DNA-binding</keyword>
<organism evidence="9">
    <name type="scientific">Candidatus Actinomarina minuta</name>
    <dbReference type="NCBI Taxonomy" id="1389454"/>
    <lineage>
        <taxon>Bacteria</taxon>
        <taxon>Bacillati</taxon>
        <taxon>Actinomycetota</taxon>
        <taxon>Actinomycetes</taxon>
        <taxon>Candidatus Actinomarinidae</taxon>
        <taxon>Candidatus Actinomarinales</taxon>
        <taxon>Candidatus Actinomarineae</taxon>
        <taxon>Candidatus Actinomarinaceae</taxon>
        <taxon>Candidatus Actinomarina</taxon>
    </lineage>
</organism>
<keyword evidence="3 7" id="KW-0067">ATP-binding</keyword>
<dbReference type="InterPro" id="IPR055173">
    <property type="entry name" value="NrdR-like_N"/>
</dbReference>
<evidence type="ECO:0000256" key="6">
    <source>
        <dbReference type="ARBA" id="ARBA00023163"/>
    </source>
</evidence>
<keyword evidence="7" id="KW-0479">Metal-binding</keyword>
<keyword evidence="7" id="KW-0863">Zinc-finger</keyword>
<evidence type="ECO:0000256" key="4">
    <source>
        <dbReference type="ARBA" id="ARBA00023015"/>
    </source>
</evidence>
<evidence type="ECO:0000256" key="1">
    <source>
        <dbReference type="ARBA" id="ARBA00022491"/>
    </source>
</evidence>
<evidence type="ECO:0000256" key="2">
    <source>
        <dbReference type="ARBA" id="ARBA00022741"/>
    </source>
</evidence>
<dbReference type="Pfam" id="PF22811">
    <property type="entry name" value="Zn_ribbon_NrdR"/>
    <property type="match status" value="1"/>
</dbReference>
<dbReference type="PANTHER" id="PTHR30455:SF2">
    <property type="entry name" value="TRANSCRIPTIONAL REPRESSOR NRDR"/>
    <property type="match status" value="1"/>
</dbReference>
<dbReference type="NCBIfam" id="TIGR00244">
    <property type="entry name" value="transcriptional regulator NrdR"/>
    <property type="match status" value="1"/>
</dbReference>
<dbReference type="GO" id="GO:0003677">
    <property type="term" value="F:DNA binding"/>
    <property type="evidence" value="ECO:0007669"/>
    <property type="project" value="UniProtKB-KW"/>
</dbReference>
<proteinExistence type="inferred from homology"/>
<dbReference type="InterPro" id="IPR005144">
    <property type="entry name" value="ATP-cone_dom"/>
</dbReference>
<accession>S5DNF6</accession>
<feature type="zinc finger region" evidence="7">
    <location>
        <begin position="3"/>
        <end position="34"/>
    </location>
</feature>
<evidence type="ECO:0000256" key="3">
    <source>
        <dbReference type="ARBA" id="ARBA00022840"/>
    </source>
</evidence>